<dbReference type="AlphaFoldDB" id="A0A939G4P3"/>
<protein>
    <submittedName>
        <fullName evidence="2">Uncharacterized protein</fullName>
    </submittedName>
</protein>
<comment type="caution">
    <text evidence="2">The sequence shown here is derived from an EMBL/GenBank/DDBJ whole genome shotgun (WGS) entry which is preliminary data.</text>
</comment>
<evidence type="ECO:0000313" key="2">
    <source>
        <dbReference type="EMBL" id="MBO0930375.1"/>
    </source>
</evidence>
<reference evidence="2 3" key="1">
    <citation type="submission" date="2021-03" db="EMBL/GenBank/DDBJ databases">
        <title>Fibrella sp. HMF5036 genome sequencing and assembly.</title>
        <authorList>
            <person name="Kang H."/>
            <person name="Kim H."/>
            <person name="Bae S."/>
            <person name="Joh K."/>
        </authorList>
    </citation>
    <scope>NUCLEOTIDE SEQUENCE [LARGE SCALE GENOMIC DNA]</scope>
    <source>
        <strain evidence="2 3">HMF5036</strain>
    </source>
</reference>
<evidence type="ECO:0000256" key="1">
    <source>
        <dbReference type="SAM" id="MobiDB-lite"/>
    </source>
</evidence>
<dbReference type="EMBL" id="JAFMYU010000003">
    <property type="protein sequence ID" value="MBO0930375.1"/>
    <property type="molecule type" value="Genomic_DNA"/>
</dbReference>
<dbReference type="RefSeq" id="WP_207334340.1">
    <property type="nucleotide sequence ID" value="NZ_JAFMYU010000003.1"/>
</dbReference>
<keyword evidence="3" id="KW-1185">Reference proteome</keyword>
<accession>A0A939G4P3</accession>
<organism evidence="2 3">
    <name type="scientific">Fibrella aquatilis</name>
    <dbReference type="NCBI Taxonomy" id="2817059"/>
    <lineage>
        <taxon>Bacteria</taxon>
        <taxon>Pseudomonadati</taxon>
        <taxon>Bacteroidota</taxon>
        <taxon>Cytophagia</taxon>
        <taxon>Cytophagales</taxon>
        <taxon>Spirosomataceae</taxon>
        <taxon>Fibrella</taxon>
    </lineage>
</organism>
<gene>
    <name evidence="2" type="ORF">J2I48_05175</name>
</gene>
<evidence type="ECO:0000313" key="3">
    <source>
        <dbReference type="Proteomes" id="UP000664795"/>
    </source>
</evidence>
<name>A0A939G4P3_9BACT</name>
<feature type="region of interest" description="Disordered" evidence="1">
    <location>
        <begin position="1"/>
        <end position="29"/>
    </location>
</feature>
<dbReference type="Proteomes" id="UP000664795">
    <property type="component" value="Unassembled WGS sequence"/>
</dbReference>
<proteinExistence type="predicted"/>
<sequence length="47" mass="5217">MAKKTTSAAQKRAQSRLKKAVAEAKKIRRSSPTIAWKTAMKRGFAKV</sequence>